<comment type="caution">
    <text evidence="2">The sequence shown here is derived from an EMBL/GenBank/DDBJ whole genome shotgun (WGS) entry which is preliminary data.</text>
</comment>
<keyword evidence="3" id="KW-1185">Reference proteome</keyword>
<dbReference type="AlphaFoldDB" id="A0AAV4IRR6"/>
<dbReference type="CDD" id="cd23767">
    <property type="entry name" value="IQCD"/>
    <property type="match status" value="1"/>
</dbReference>
<feature type="region of interest" description="Disordered" evidence="1">
    <location>
        <begin position="1"/>
        <end position="20"/>
    </location>
</feature>
<dbReference type="InterPro" id="IPR000048">
    <property type="entry name" value="IQ_motif_EF-hand-BS"/>
</dbReference>
<feature type="region of interest" description="Disordered" evidence="1">
    <location>
        <begin position="115"/>
        <end position="136"/>
    </location>
</feature>
<gene>
    <name evidence="2" type="ORF">ElyMa_006699400</name>
</gene>
<proteinExistence type="predicted"/>
<name>A0AAV4IRR6_9GAST</name>
<accession>A0AAV4IRR6</accession>
<dbReference type="Proteomes" id="UP000762676">
    <property type="component" value="Unassembled WGS sequence"/>
</dbReference>
<evidence type="ECO:0000313" key="3">
    <source>
        <dbReference type="Proteomes" id="UP000762676"/>
    </source>
</evidence>
<sequence length="136" mass="15784">MGRGVTHLDDDSQLRHRSKSNGNSIKAALLIQRWYRRYMARLESRRRATWSIFQTIEYAGEQDQFKLGEHFYNKPPRRPPHSCVNILQQLLFLWLEPWRVDLNSCTATVETELGEWGGQTGPLAPPPDRLGTGQHQ</sequence>
<dbReference type="PROSITE" id="PS50096">
    <property type="entry name" value="IQ"/>
    <property type="match status" value="1"/>
</dbReference>
<reference evidence="2 3" key="1">
    <citation type="journal article" date="2021" name="Elife">
        <title>Chloroplast acquisition without the gene transfer in kleptoplastic sea slugs, Plakobranchus ocellatus.</title>
        <authorList>
            <person name="Maeda T."/>
            <person name="Takahashi S."/>
            <person name="Yoshida T."/>
            <person name="Shimamura S."/>
            <person name="Takaki Y."/>
            <person name="Nagai Y."/>
            <person name="Toyoda A."/>
            <person name="Suzuki Y."/>
            <person name="Arimoto A."/>
            <person name="Ishii H."/>
            <person name="Satoh N."/>
            <person name="Nishiyama T."/>
            <person name="Hasebe M."/>
            <person name="Maruyama T."/>
            <person name="Minagawa J."/>
            <person name="Obokata J."/>
            <person name="Shigenobu S."/>
        </authorList>
    </citation>
    <scope>NUCLEOTIDE SEQUENCE [LARGE SCALE GENOMIC DNA]</scope>
</reference>
<dbReference type="EMBL" id="BMAT01013405">
    <property type="protein sequence ID" value="GFS12508.1"/>
    <property type="molecule type" value="Genomic_DNA"/>
</dbReference>
<dbReference type="Pfam" id="PF00612">
    <property type="entry name" value="IQ"/>
    <property type="match status" value="1"/>
</dbReference>
<organism evidence="2 3">
    <name type="scientific">Elysia marginata</name>
    <dbReference type="NCBI Taxonomy" id="1093978"/>
    <lineage>
        <taxon>Eukaryota</taxon>
        <taxon>Metazoa</taxon>
        <taxon>Spiralia</taxon>
        <taxon>Lophotrochozoa</taxon>
        <taxon>Mollusca</taxon>
        <taxon>Gastropoda</taxon>
        <taxon>Heterobranchia</taxon>
        <taxon>Euthyneura</taxon>
        <taxon>Panpulmonata</taxon>
        <taxon>Sacoglossa</taxon>
        <taxon>Placobranchoidea</taxon>
        <taxon>Plakobranchidae</taxon>
        <taxon>Elysia</taxon>
    </lineage>
</organism>
<protein>
    <submittedName>
        <fullName evidence="2">Serine/threonine-protein phosphatase</fullName>
    </submittedName>
</protein>
<feature type="compositionally biased region" description="Basic and acidic residues" evidence="1">
    <location>
        <begin position="1"/>
        <end position="14"/>
    </location>
</feature>
<evidence type="ECO:0000256" key="1">
    <source>
        <dbReference type="SAM" id="MobiDB-lite"/>
    </source>
</evidence>
<evidence type="ECO:0000313" key="2">
    <source>
        <dbReference type="EMBL" id="GFS12508.1"/>
    </source>
</evidence>